<sequence length="362" mass="39994">MLSLFSNDLPPAEALVLFYRIAAILFVVTIAIVGYSFWTAQRHPELRSVPSMDHDRFSVARQWLVYGLGTLWLLDGFLQLQPLMVTRFIGGFLAPLISGQPAPLTWLINIGIKVWSLSPVVWNDGAAFIQIGIGLGLLLGHPKRGQRRALWISLGWGLIVWIAGEGLGGIFAGGGWLTGAPGSVLLYMVIALVLLAPITWWNRPSVNSWWRWAMVSLFMLEALWQAWPAAGWWSASVSKGYLLSMAEMPQPQIFSSPIYAWATMVGHHPALWNGIITAGLVATAVVWVFWSTNRWVWGATMLWVFLAWWLGQDFGVLGGMGTDPNSGAVLILGLLSYAERTGVISLPMISRTRYPATEHDPA</sequence>
<protein>
    <submittedName>
        <fullName evidence="2">Uncharacterized protein</fullName>
    </submittedName>
</protein>
<accession>A0A2T2X979</accession>
<feature type="transmembrane region" description="Helical" evidence="1">
    <location>
        <begin position="295"/>
        <end position="311"/>
    </location>
</feature>
<feature type="transmembrane region" description="Helical" evidence="1">
    <location>
        <begin position="17"/>
        <end position="38"/>
    </location>
</feature>
<dbReference type="EMBL" id="PXYW01000068">
    <property type="protein sequence ID" value="PSR31073.1"/>
    <property type="molecule type" value="Genomic_DNA"/>
</dbReference>
<keyword evidence="1" id="KW-1133">Transmembrane helix</keyword>
<feature type="transmembrane region" description="Helical" evidence="1">
    <location>
        <begin position="184"/>
        <end position="202"/>
    </location>
</feature>
<organism evidence="2 3">
    <name type="scientific">Sulfobacillus benefaciens</name>
    <dbReference type="NCBI Taxonomy" id="453960"/>
    <lineage>
        <taxon>Bacteria</taxon>
        <taxon>Bacillati</taxon>
        <taxon>Bacillota</taxon>
        <taxon>Clostridia</taxon>
        <taxon>Eubacteriales</taxon>
        <taxon>Clostridiales Family XVII. Incertae Sedis</taxon>
        <taxon>Sulfobacillus</taxon>
    </lineage>
</organism>
<evidence type="ECO:0000313" key="2">
    <source>
        <dbReference type="EMBL" id="PSR31073.1"/>
    </source>
</evidence>
<comment type="caution">
    <text evidence="2">The sequence shown here is derived from an EMBL/GenBank/DDBJ whole genome shotgun (WGS) entry which is preliminary data.</text>
</comment>
<feature type="transmembrane region" description="Helical" evidence="1">
    <location>
        <begin position="270"/>
        <end position="290"/>
    </location>
</feature>
<dbReference type="Proteomes" id="UP000242972">
    <property type="component" value="Unassembled WGS sequence"/>
</dbReference>
<proteinExistence type="predicted"/>
<keyword evidence="1" id="KW-0812">Transmembrane</keyword>
<evidence type="ECO:0000256" key="1">
    <source>
        <dbReference type="SAM" id="Phobius"/>
    </source>
</evidence>
<evidence type="ECO:0000313" key="3">
    <source>
        <dbReference type="Proteomes" id="UP000242972"/>
    </source>
</evidence>
<feature type="transmembrane region" description="Helical" evidence="1">
    <location>
        <begin position="209"/>
        <end position="227"/>
    </location>
</feature>
<feature type="transmembrane region" description="Helical" evidence="1">
    <location>
        <begin position="151"/>
        <end position="172"/>
    </location>
</feature>
<feature type="transmembrane region" description="Helical" evidence="1">
    <location>
        <begin position="120"/>
        <end position="139"/>
    </location>
</feature>
<gene>
    <name evidence="2" type="ORF">C7B46_17175</name>
</gene>
<keyword evidence="1" id="KW-0472">Membrane</keyword>
<reference evidence="2 3" key="1">
    <citation type="journal article" date="2014" name="BMC Genomics">
        <title>Comparison of environmental and isolate Sulfobacillus genomes reveals diverse carbon, sulfur, nitrogen, and hydrogen metabolisms.</title>
        <authorList>
            <person name="Justice N.B."/>
            <person name="Norman A."/>
            <person name="Brown C.T."/>
            <person name="Singh A."/>
            <person name="Thomas B.C."/>
            <person name="Banfield J.F."/>
        </authorList>
    </citation>
    <scope>NUCLEOTIDE SEQUENCE [LARGE SCALE GENOMIC DNA]</scope>
    <source>
        <strain evidence="2">AMDSBA4</strain>
    </source>
</reference>
<dbReference type="AlphaFoldDB" id="A0A2T2X979"/>
<name>A0A2T2X979_9FIRM</name>